<keyword evidence="4" id="KW-0233">DNA recombination</keyword>
<dbReference type="NCBIfam" id="NF033527">
    <property type="entry name" value="transpos_Tn3"/>
    <property type="match status" value="1"/>
</dbReference>
<dbReference type="EMBL" id="BOMS01000045">
    <property type="protein sequence ID" value="GIE67252.1"/>
    <property type="molecule type" value="Genomic_DNA"/>
</dbReference>
<evidence type="ECO:0000256" key="2">
    <source>
        <dbReference type="ARBA" id="ARBA00022578"/>
    </source>
</evidence>
<sequence length="1008" mass="111084">MATQDVFSAEELARLRGFPEINRAELIRYFTLTGADEAFVRQFRTGRNVLGVAVQLCTLPWLGFVPDEVALAPDAVVGRLSQRLGIAMGELRGYGEREQTRTDHLREVAGYAGWRSMDTAEWKDLDEFLFARAMEHDSPKLLFRLACEYLLSSRVLRPGVILLLRRVAAARAYARSETWARVKHLLSDRRCAELDLLLVPDAYLGRTPLAWLGVGPTSSSPAAVKTELEKLAYLRRLDAHTMDLSMLPAERRRFLAGVGRRLTGQALQRREPERRYPILLTLLSQSAVDVLDETLLLFDQAITGREAAAKQKVAEALAERAKGGENRQALLDEILTIVLDTGIGDEQIGGMLRTSIGLDRMRAAWAERRERLPRDHGQLSMLDASMSYLRQFAPAVLAAVGFDGGPGTEQLMQAVGILTGLYATGARKVPADAPVGFVPTKWAGYLVAAEQAGDVTAYRRYWELAVLVGLRDGLRSGDIFVPGSRRYADPASFLLTPEAWAPQKVEFCHLVGKPVEAADALAQAGDELHTALADLETQLAKGNPGEVRLTDDGELIIPPLTAEDVPAEADALRAELAGMLPRVPIASVLVEVDARTGFTDHLVHAGGKVARPAELKRNLMYVIIAEATNMGLSAMAESCGVPYDVLAWTAEWYFRPETLEAANAAVVNYHHRLPLTRAFGSGTLSSSDGQRFPVKGKSITARHLSRYFARGQGVSTYTHVSDQHSTFDTKVIVATAPESHYVLDGLLGNETDLPVFEHATDTHGATLANFALFDLVGKQLSPRIRDLGKITLYRAGPRADFLDRYPRAGALLTRRLNLDLITDMWDDLLRVAASVQGGHATAALVVGKLCSSKRQQNALTSAIKEYGALRRTVYAARYLADETYRRRISRQLNKGENLHALRRSLAYASEGALRRRHHEQQTEQMWCLTLATNAIVCWSTEYHGLGVAALRRDGRDVDDEVLAHIWPTHHENVHFYGTHSVDIDGELAQLDTDGYRPLRLAQVAAAIG</sequence>
<organism evidence="7 8">
    <name type="scientific">Actinoplanes palleronii</name>
    <dbReference type="NCBI Taxonomy" id="113570"/>
    <lineage>
        <taxon>Bacteria</taxon>
        <taxon>Bacillati</taxon>
        <taxon>Actinomycetota</taxon>
        <taxon>Actinomycetes</taxon>
        <taxon>Micromonosporales</taxon>
        <taxon>Micromonosporaceae</taxon>
        <taxon>Actinoplanes</taxon>
    </lineage>
</organism>
<feature type="domain" description="DUF4158" evidence="6">
    <location>
        <begin position="7"/>
        <end position="170"/>
    </location>
</feature>
<evidence type="ECO:0000259" key="6">
    <source>
        <dbReference type="Pfam" id="PF13700"/>
    </source>
</evidence>
<comment type="caution">
    <text evidence="7">The sequence shown here is derived from an EMBL/GenBank/DDBJ whole genome shotgun (WGS) entry which is preliminary data.</text>
</comment>
<dbReference type="InterPro" id="IPR002513">
    <property type="entry name" value="Tn3_Tnp_DDE_dom"/>
</dbReference>
<dbReference type="Pfam" id="PF01526">
    <property type="entry name" value="DDE_Tnp_Tn3"/>
    <property type="match status" value="1"/>
</dbReference>
<keyword evidence="8" id="KW-1185">Reference proteome</keyword>
<dbReference type="InterPro" id="IPR047653">
    <property type="entry name" value="Tn3-like_transpos"/>
</dbReference>
<reference evidence="7 8" key="1">
    <citation type="submission" date="2021-01" db="EMBL/GenBank/DDBJ databases">
        <title>Whole genome shotgun sequence of Actinoplanes palleronii NBRC 14916.</title>
        <authorList>
            <person name="Komaki H."/>
            <person name="Tamura T."/>
        </authorList>
    </citation>
    <scope>NUCLEOTIDE SEQUENCE [LARGE SCALE GENOMIC DNA]</scope>
    <source>
        <strain evidence="7 8">NBRC 14916</strain>
    </source>
</reference>
<dbReference type="RefSeq" id="WP_203825767.1">
    <property type="nucleotide sequence ID" value="NZ_BAAATY010000014.1"/>
</dbReference>
<evidence type="ECO:0000313" key="8">
    <source>
        <dbReference type="Proteomes" id="UP000624709"/>
    </source>
</evidence>
<dbReference type="Proteomes" id="UP000624709">
    <property type="component" value="Unassembled WGS sequence"/>
</dbReference>
<evidence type="ECO:0000256" key="3">
    <source>
        <dbReference type="ARBA" id="ARBA00023125"/>
    </source>
</evidence>
<gene>
    <name evidence="7" type="ORF">Apa02nite_033600</name>
</gene>
<dbReference type="Pfam" id="PF13700">
    <property type="entry name" value="DUF4158"/>
    <property type="match status" value="1"/>
</dbReference>
<evidence type="ECO:0000259" key="5">
    <source>
        <dbReference type="Pfam" id="PF01526"/>
    </source>
</evidence>
<proteinExistence type="inferred from homology"/>
<evidence type="ECO:0000256" key="1">
    <source>
        <dbReference type="ARBA" id="ARBA00009402"/>
    </source>
</evidence>
<feature type="domain" description="Tn3 transposase DDE" evidence="5">
    <location>
        <begin position="588"/>
        <end position="978"/>
    </location>
</feature>
<protein>
    <submittedName>
        <fullName evidence="7">DDE transposase</fullName>
    </submittedName>
</protein>
<evidence type="ECO:0000256" key="4">
    <source>
        <dbReference type="ARBA" id="ARBA00023172"/>
    </source>
</evidence>
<keyword evidence="3" id="KW-0238">DNA-binding</keyword>
<comment type="similarity">
    <text evidence="1">Belongs to the transposase 7 family.</text>
</comment>
<keyword evidence="2" id="KW-0815">Transposition</keyword>
<accession>A0ABQ4B963</accession>
<dbReference type="InterPro" id="IPR025296">
    <property type="entry name" value="DUF4158"/>
</dbReference>
<evidence type="ECO:0000313" key="7">
    <source>
        <dbReference type="EMBL" id="GIE67252.1"/>
    </source>
</evidence>
<name>A0ABQ4B963_9ACTN</name>